<dbReference type="AlphaFoldDB" id="A0AAD8Q789"/>
<dbReference type="Proteomes" id="UP001230504">
    <property type="component" value="Unassembled WGS sequence"/>
</dbReference>
<keyword evidence="1" id="KW-0732">Signal</keyword>
<organism evidence="2 3">
    <name type="scientific">Colletotrichum navitas</name>
    <dbReference type="NCBI Taxonomy" id="681940"/>
    <lineage>
        <taxon>Eukaryota</taxon>
        <taxon>Fungi</taxon>
        <taxon>Dikarya</taxon>
        <taxon>Ascomycota</taxon>
        <taxon>Pezizomycotina</taxon>
        <taxon>Sordariomycetes</taxon>
        <taxon>Hypocreomycetidae</taxon>
        <taxon>Glomerellales</taxon>
        <taxon>Glomerellaceae</taxon>
        <taxon>Colletotrichum</taxon>
        <taxon>Colletotrichum graminicola species complex</taxon>
    </lineage>
</organism>
<comment type="caution">
    <text evidence="2">The sequence shown here is derived from an EMBL/GenBank/DDBJ whole genome shotgun (WGS) entry which is preliminary data.</text>
</comment>
<evidence type="ECO:0000313" key="3">
    <source>
        <dbReference type="Proteomes" id="UP001230504"/>
    </source>
</evidence>
<sequence>MLALSITALLLYLLLLALIEVEVWLVECIRHCLRTCIDTCGTSTRGVERTGNAPQGTSALKQVASMCTTTNVGRALCNEHAYSTFT</sequence>
<feature type="signal peptide" evidence="1">
    <location>
        <begin position="1"/>
        <end position="25"/>
    </location>
</feature>
<dbReference type="RefSeq" id="XP_060417832.1">
    <property type="nucleotide sequence ID" value="XM_060552856.1"/>
</dbReference>
<evidence type="ECO:0008006" key="4">
    <source>
        <dbReference type="Google" id="ProtNLM"/>
    </source>
</evidence>
<dbReference type="GeneID" id="85437096"/>
<feature type="chain" id="PRO_5042110705" description="Secreted protein" evidence="1">
    <location>
        <begin position="26"/>
        <end position="86"/>
    </location>
</feature>
<evidence type="ECO:0000313" key="2">
    <source>
        <dbReference type="EMBL" id="KAK1596995.1"/>
    </source>
</evidence>
<dbReference type="EMBL" id="JAHLJV010000010">
    <property type="protein sequence ID" value="KAK1596995.1"/>
    <property type="molecule type" value="Genomic_DNA"/>
</dbReference>
<proteinExistence type="predicted"/>
<accession>A0AAD8Q789</accession>
<protein>
    <recommendedName>
        <fullName evidence="4">Secreted protein</fullName>
    </recommendedName>
</protein>
<name>A0AAD8Q789_9PEZI</name>
<reference evidence="2" key="1">
    <citation type="submission" date="2021-06" db="EMBL/GenBank/DDBJ databases">
        <title>Comparative genomics, transcriptomics and evolutionary studies reveal genomic signatures of adaptation to plant cell wall in hemibiotrophic fungi.</title>
        <authorList>
            <consortium name="DOE Joint Genome Institute"/>
            <person name="Baroncelli R."/>
            <person name="Diaz J.F."/>
            <person name="Benocci T."/>
            <person name="Peng M."/>
            <person name="Battaglia E."/>
            <person name="Haridas S."/>
            <person name="Andreopoulos W."/>
            <person name="Labutti K."/>
            <person name="Pangilinan J."/>
            <person name="Floch G.L."/>
            <person name="Makela M.R."/>
            <person name="Henrissat B."/>
            <person name="Grigoriev I.V."/>
            <person name="Crouch J.A."/>
            <person name="De Vries R.P."/>
            <person name="Sukno S.A."/>
            <person name="Thon M.R."/>
        </authorList>
    </citation>
    <scope>NUCLEOTIDE SEQUENCE</scope>
    <source>
        <strain evidence="2">CBS 125086</strain>
    </source>
</reference>
<gene>
    <name evidence="2" type="ORF">LY79DRAFT_38016</name>
</gene>
<keyword evidence="3" id="KW-1185">Reference proteome</keyword>
<evidence type="ECO:0000256" key="1">
    <source>
        <dbReference type="SAM" id="SignalP"/>
    </source>
</evidence>